<comment type="caution">
    <text evidence="18">The sequence shown here is derived from an EMBL/GenBank/DDBJ whole genome shotgun (WGS) entry which is preliminary data.</text>
</comment>
<dbReference type="GO" id="GO:0008449">
    <property type="term" value="F:N-acetylglucosamine-6-sulfatase activity"/>
    <property type="evidence" value="ECO:0007669"/>
    <property type="project" value="TreeGrafter"/>
</dbReference>
<evidence type="ECO:0000256" key="6">
    <source>
        <dbReference type="ARBA" id="ARBA00022723"/>
    </source>
</evidence>
<protein>
    <recommendedName>
        <fullName evidence="20">Extracellular sulfatase SULF-1 homolog</fullName>
    </recommendedName>
</protein>
<evidence type="ECO:0000256" key="9">
    <source>
        <dbReference type="ARBA" id="ARBA00022824"/>
    </source>
</evidence>
<feature type="compositionally biased region" description="Basic residues" evidence="14">
    <location>
        <begin position="62"/>
        <end position="72"/>
    </location>
</feature>
<dbReference type="InterPro" id="IPR000917">
    <property type="entry name" value="Sulfatase_N"/>
</dbReference>
<feature type="domain" description="Extracellular sulfatase C-terminal" evidence="17">
    <location>
        <begin position="719"/>
        <end position="844"/>
    </location>
</feature>
<evidence type="ECO:0000256" key="15">
    <source>
        <dbReference type="SAM" id="SignalP"/>
    </source>
</evidence>
<feature type="signal peptide" evidence="15">
    <location>
        <begin position="1"/>
        <end position="24"/>
    </location>
</feature>
<keyword evidence="11" id="KW-0333">Golgi apparatus</keyword>
<evidence type="ECO:0000256" key="13">
    <source>
        <dbReference type="SAM" id="Coils"/>
    </source>
</evidence>
<dbReference type="InParanoid" id="A0A6L2Q7E4"/>
<evidence type="ECO:0000256" key="2">
    <source>
        <dbReference type="ARBA" id="ARBA00004240"/>
    </source>
</evidence>
<name>A0A6L2Q7E4_COPFO</name>
<dbReference type="GO" id="GO:0005539">
    <property type="term" value="F:glycosaminoglycan binding"/>
    <property type="evidence" value="ECO:0007669"/>
    <property type="project" value="TreeGrafter"/>
</dbReference>
<dbReference type="Proteomes" id="UP000502823">
    <property type="component" value="Unassembled WGS sequence"/>
</dbReference>
<feature type="chain" id="PRO_5027096574" description="Extracellular sulfatase SULF-1 homolog" evidence="15">
    <location>
        <begin position="25"/>
        <end position="1389"/>
    </location>
</feature>
<feature type="region of interest" description="Disordered" evidence="14">
    <location>
        <begin position="1060"/>
        <end position="1081"/>
    </location>
</feature>
<evidence type="ECO:0000256" key="5">
    <source>
        <dbReference type="ARBA" id="ARBA00008779"/>
    </source>
</evidence>
<feature type="domain" description="Sulfatase N-terminal" evidence="16">
    <location>
        <begin position="86"/>
        <end position="417"/>
    </location>
</feature>
<dbReference type="OrthoDB" id="96314at2759"/>
<dbReference type="Pfam" id="PF12548">
    <property type="entry name" value="DUF3740"/>
    <property type="match status" value="1"/>
</dbReference>
<keyword evidence="19" id="KW-1185">Reference proteome</keyword>
<dbReference type="PANTHER" id="PTHR43108">
    <property type="entry name" value="N-ACETYLGLUCOSAMINE-6-SULFATASE FAMILY MEMBER"/>
    <property type="match status" value="1"/>
</dbReference>
<evidence type="ECO:0000259" key="16">
    <source>
        <dbReference type="Pfam" id="PF00884"/>
    </source>
</evidence>
<dbReference type="FunCoup" id="A0A6L2Q7E4">
    <property type="interactions" value="102"/>
</dbReference>
<feature type="coiled-coil region" evidence="13">
    <location>
        <begin position="1141"/>
        <end position="1181"/>
    </location>
</feature>
<comment type="similarity">
    <text evidence="5">Belongs to the sulfatase family.</text>
</comment>
<comment type="cofactor">
    <cofactor evidence="1">
        <name>Ca(2+)</name>
        <dbReference type="ChEBI" id="CHEBI:29108"/>
    </cofactor>
</comment>
<dbReference type="InterPro" id="IPR017850">
    <property type="entry name" value="Alkaline_phosphatase_core_sf"/>
</dbReference>
<dbReference type="PANTHER" id="PTHR43108:SF16">
    <property type="entry name" value="EXTRACELLULAR SULFATASE SULF-1 HOMOLOG"/>
    <property type="match status" value="1"/>
</dbReference>
<keyword evidence="12" id="KW-0325">Glycoprotein</keyword>
<dbReference type="GO" id="GO:0009986">
    <property type="term" value="C:cell surface"/>
    <property type="evidence" value="ECO:0007669"/>
    <property type="project" value="UniProtKB-SubCell"/>
</dbReference>
<comment type="subcellular location">
    <subcellularLocation>
        <location evidence="3">Cell surface</location>
    </subcellularLocation>
    <subcellularLocation>
        <location evidence="2">Endoplasmic reticulum</location>
    </subcellularLocation>
    <subcellularLocation>
        <location evidence="4">Golgi apparatus</location>
        <location evidence="4">Golgi stack</location>
    </subcellularLocation>
</comment>
<keyword evidence="7 15" id="KW-0732">Signal</keyword>
<dbReference type="InterPro" id="IPR024609">
    <property type="entry name" value="Extracellular_sulfatase_C"/>
</dbReference>
<evidence type="ECO:0000256" key="4">
    <source>
        <dbReference type="ARBA" id="ARBA00004348"/>
    </source>
</evidence>
<dbReference type="Pfam" id="PF00884">
    <property type="entry name" value="Sulfatase"/>
    <property type="match status" value="1"/>
</dbReference>
<feature type="compositionally biased region" description="Acidic residues" evidence="14">
    <location>
        <begin position="851"/>
        <end position="882"/>
    </location>
</feature>
<feature type="compositionally biased region" description="Basic residues" evidence="14">
    <location>
        <begin position="926"/>
        <end position="949"/>
    </location>
</feature>
<accession>A0A6L2Q7E4</accession>
<dbReference type="PROSITE" id="PS00523">
    <property type="entry name" value="SULFATASE_1"/>
    <property type="match status" value="1"/>
</dbReference>
<keyword evidence="9" id="KW-0256">Endoplasmic reticulum</keyword>
<gene>
    <name evidence="18" type="ORF">Cfor_07024</name>
</gene>
<feature type="region of interest" description="Disordered" evidence="14">
    <location>
        <begin position="1339"/>
        <end position="1372"/>
    </location>
</feature>
<evidence type="ECO:0000256" key="7">
    <source>
        <dbReference type="ARBA" id="ARBA00022729"/>
    </source>
</evidence>
<sequence length="1389" mass="159113">MARDVTPLLAAVLFWLIAVGVGSSKRSPHVRHQQRQEDATSIDDVFAPQRRGANAATEFHTQRRGGKMKKHPLPVQPYEIPKERKPNIILILTDDQDVELGSLNFMPRTLRLLRDGGAEFRHAYVTTPMCCPSRSSLLTGMYVHNHEVFTNNDNCSSAHWQATHETRSFATYLSNAGYRTGYFGKYLNKYNGSYIPPGWREWGGLIMNSRYYNYSINLNGKKIKHGADYHKDYYPDLIANDSVAFLRQSKQYFSRKPVMLVLSFPAPHGPEDSAPQFSHLFFNVTTHHTPTYDYAPNPDKQWILQVTQRMQPIHRQFTDLLMTKRLQTLQSVDEAVEKIYQELKELGELDNTYIVYTSDHGYHLGQFGLVKGKSFPFEFDVRVPFLVRGPDIEPGTIIDDIVLNLDIAPTFLDIAGVETPAHMDGRSFLKLLHRNPKHGQLSTRRKKFKWPDTFLIESSGRRESPEIIESKLHLLKPQHQEKLHKIAAESMNGENSNDTTSFATLGTTVEPLTSQYPEFSTSDTGLNDTSNALHIPDLGSSLDGIPVLARPDLQLDNQVLPVVPSGGVTNKLERIALECQSPEYQAPCKPGQKWQCVTEGSRWRKHKCKFQGTIYPRGGSNGRKKCTCFTPSGFFYTRLEPDERRMQRQFLRYIVFVIFTAVRTSDLVSLKCSYYRGHVNKDIKDYRPKFLRTVQVKQFAAEVNLPDFLRQASSTVDSTTMADLIARYNSENVRKTNRRGKRDALEHVTDSIMKDIQKDIEKELHGLQVDSNFNSSAAENLIQLAGCVVTPTRNVNCSAAVYEDLPTWRTSKNNIDGAIRKLLAQVEALKEIRRHLRQKRPQDTTSYDASVEVEDEDEETDEEEGTLEKEEGEGEEEVDEERGIENSEVTNLIKVQHRQEIGVETVTETKNMEEEGRHVENQTKHSHDRQHHRSHHKGDKHRGKKKTKIHAVTAGSTVVTEESVRQNKPGEKFDETLFEEYESEGTQNSTLVTTEPSRFHHRHHQVSTTSRPNPYHSANLTTEHSAQVNPTAEVTLDYLDFNNTEEPTTEHAAMLNLTSSKPTSEQRVRLPKPTESNENKLGVGTSRIDVTVYRPQWPGYRDPHANSINTNISNSNSNKQIFIPEAEGQHTCYCEPDILSRREEKEIAKEARRKIKEERLKKKERKLKKKAKLEKECLAEKMNCFNHDNDHWKTAPLWTEGPFCFCMNANNNTYSCLRTINATHNFLYCEFVTGLVTFYNLRIDPFEQWNRVHALTDAERSYLQDQLAQLKACRGTKQCTVGNAASSAGQIHTDSNTASSSTMGNTASIVSVGNHYKKKKKKYHSLNAGLYSPSSAMHLVGQSHLSPPTNKKRKKLPKPWRRRKAWPNQWRQHRRRFRQYYQQQYQQQQ</sequence>
<evidence type="ECO:0008006" key="20">
    <source>
        <dbReference type="Google" id="ProtNLM"/>
    </source>
</evidence>
<dbReference type="SUPFAM" id="SSF53649">
    <property type="entry name" value="Alkaline phosphatase-like"/>
    <property type="match status" value="1"/>
</dbReference>
<evidence type="ECO:0000256" key="12">
    <source>
        <dbReference type="ARBA" id="ARBA00023180"/>
    </source>
</evidence>
<keyword evidence="8" id="KW-0378">Hydrolase</keyword>
<evidence type="ECO:0000256" key="14">
    <source>
        <dbReference type="SAM" id="MobiDB-lite"/>
    </source>
</evidence>
<feature type="region of interest" description="Disordered" evidence="14">
    <location>
        <begin position="55"/>
        <end position="78"/>
    </location>
</feature>
<evidence type="ECO:0000256" key="11">
    <source>
        <dbReference type="ARBA" id="ARBA00023034"/>
    </source>
</evidence>
<evidence type="ECO:0000256" key="8">
    <source>
        <dbReference type="ARBA" id="ARBA00022801"/>
    </source>
</evidence>
<evidence type="ECO:0000259" key="17">
    <source>
        <dbReference type="Pfam" id="PF12548"/>
    </source>
</evidence>
<dbReference type="FunFam" id="3.40.720.10:FF:000050">
    <property type="entry name" value="Extracellular sulfatase SULF-1"/>
    <property type="match status" value="1"/>
</dbReference>
<evidence type="ECO:0000256" key="1">
    <source>
        <dbReference type="ARBA" id="ARBA00001913"/>
    </source>
</evidence>
<evidence type="ECO:0000256" key="10">
    <source>
        <dbReference type="ARBA" id="ARBA00022837"/>
    </source>
</evidence>
<dbReference type="CDD" id="cd16147">
    <property type="entry name" value="G6S"/>
    <property type="match status" value="1"/>
</dbReference>
<feature type="compositionally biased region" description="Basic and acidic residues" evidence="14">
    <location>
        <begin position="962"/>
        <end position="972"/>
    </location>
</feature>
<dbReference type="GO" id="GO:0046872">
    <property type="term" value="F:metal ion binding"/>
    <property type="evidence" value="ECO:0007669"/>
    <property type="project" value="UniProtKB-KW"/>
</dbReference>
<feature type="compositionally biased region" description="Basic residues" evidence="14">
    <location>
        <begin position="1350"/>
        <end position="1372"/>
    </location>
</feature>
<dbReference type="Gene3D" id="3.40.720.10">
    <property type="entry name" value="Alkaline Phosphatase, subunit A"/>
    <property type="match status" value="1"/>
</dbReference>
<feature type="region of interest" description="Disordered" evidence="14">
    <location>
        <begin position="837"/>
        <end position="972"/>
    </location>
</feature>
<keyword evidence="13" id="KW-0175">Coiled coil</keyword>
<keyword evidence="10" id="KW-0106">Calcium</keyword>
<evidence type="ECO:0000313" key="18">
    <source>
        <dbReference type="EMBL" id="GFG38715.1"/>
    </source>
</evidence>
<dbReference type="GO" id="GO:0005795">
    <property type="term" value="C:Golgi stack"/>
    <property type="evidence" value="ECO:0007669"/>
    <property type="project" value="UniProtKB-SubCell"/>
</dbReference>
<reference evidence="19" key="1">
    <citation type="submission" date="2020-01" db="EMBL/GenBank/DDBJ databases">
        <title>Draft genome sequence of the Termite Coptotermes fromosanus.</title>
        <authorList>
            <person name="Itakura S."/>
            <person name="Yosikawa Y."/>
            <person name="Umezawa K."/>
        </authorList>
    </citation>
    <scope>NUCLEOTIDE SEQUENCE [LARGE SCALE GENOMIC DNA]</scope>
</reference>
<keyword evidence="6" id="KW-0479">Metal-binding</keyword>
<dbReference type="GO" id="GO:0005783">
    <property type="term" value="C:endoplasmic reticulum"/>
    <property type="evidence" value="ECO:0007669"/>
    <property type="project" value="UniProtKB-SubCell"/>
</dbReference>
<dbReference type="InterPro" id="IPR024607">
    <property type="entry name" value="Sulfatase_CS"/>
</dbReference>
<organism evidence="18 19">
    <name type="scientific">Coptotermes formosanus</name>
    <name type="common">Formosan subterranean termite</name>
    <dbReference type="NCBI Taxonomy" id="36987"/>
    <lineage>
        <taxon>Eukaryota</taxon>
        <taxon>Metazoa</taxon>
        <taxon>Ecdysozoa</taxon>
        <taxon>Arthropoda</taxon>
        <taxon>Hexapoda</taxon>
        <taxon>Insecta</taxon>
        <taxon>Pterygota</taxon>
        <taxon>Neoptera</taxon>
        <taxon>Polyneoptera</taxon>
        <taxon>Dictyoptera</taxon>
        <taxon>Blattodea</taxon>
        <taxon>Blattoidea</taxon>
        <taxon>Termitoidae</taxon>
        <taxon>Rhinotermitidae</taxon>
        <taxon>Coptotermes</taxon>
    </lineage>
</organism>
<proteinExistence type="inferred from homology"/>
<feature type="compositionally biased region" description="Basic and acidic residues" evidence="14">
    <location>
        <begin position="910"/>
        <end position="925"/>
    </location>
</feature>
<evidence type="ECO:0000313" key="19">
    <source>
        <dbReference type="Proteomes" id="UP000502823"/>
    </source>
</evidence>
<evidence type="ECO:0000256" key="3">
    <source>
        <dbReference type="ARBA" id="ARBA00004241"/>
    </source>
</evidence>
<dbReference type="EMBL" id="BLKM01012995">
    <property type="protein sequence ID" value="GFG38715.1"/>
    <property type="molecule type" value="Genomic_DNA"/>
</dbReference>